<dbReference type="AlphaFoldDB" id="A0A7T6Z8W8"/>
<evidence type="ECO:0000313" key="2">
    <source>
        <dbReference type="Proteomes" id="UP000595349"/>
    </source>
</evidence>
<protein>
    <submittedName>
        <fullName evidence="1">Rpn family recombination-promoting nuclease/putative transposase</fullName>
    </submittedName>
</protein>
<dbReference type="PANTHER" id="PTHR41317">
    <property type="entry name" value="PD-(D_E)XK NUCLEASE FAMILY TRANSPOSASE"/>
    <property type="match status" value="1"/>
</dbReference>
<name>A0A7T6Z8W8_9BACI</name>
<dbReference type="Proteomes" id="UP000595349">
    <property type="component" value="Chromosome"/>
</dbReference>
<accession>A0A7T6Z8W8</accession>
<evidence type="ECO:0000313" key="1">
    <source>
        <dbReference type="EMBL" id="QQK79080.1"/>
    </source>
</evidence>
<dbReference type="InterPro" id="IPR010106">
    <property type="entry name" value="RpnA"/>
</dbReference>
<dbReference type="NCBIfam" id="TIGR01784">
    <property type="entry name" value="T_den_put_tspse"/>
    <property type="match status" value="1"/>
</dbReference>
<organism evidence="1 2">
    <name type="scientific">Salicibibacter cibi</name>
    <dbReference type="NCBI Taxonomy" id="2743001"/>
    <lineage>
        <taxon>Bacteria</taxon>
        <taxon>Bacillati</taxon>
        <taxon>Bacillota</taxon>
        <taxon>Bacilli</taxon>
        <taxon>Bacillales</taxon>
        <taxon>Bacillaceae</taxon>
        <taxon>Salicibibacter</taxon>
    </lineage>
</organism>
<sequence length="197" mass="22891">MANKCNTGRNTITNINFENTEAGGEYADDKQSRLDLLVTTEAGETINIEIQFTNQHDMIMRSLYYWAGTYRRPLQKGMAYRDLHPVIAINILNFDLFAGTDQFHTTYHLYEDEQKFRLTDVMEFHFIEMSKLIIDWKANKLDPWNDVLARWLLMLGMVDRRNSKVYDDKIKGRQAKTATSCGNACRTHLVWVRGGSP</sequence>
<reference evidence="1 2" key="1">
    <citation type="submission" date="2020-06" db="EMBL/GenBank/DDBJ databases">
        <title>Genomic analysis of Salicibibacter sp. NKC21-4.</title>
        <authorList>
            <person name="Oh Y.J."/>
        </authorList>
    </citation>
    <scope>NUCLEOTIDE SEQUENCE [LARGE SCALE GENOMIC DNA]</scope>
    <source>
        <strain evidence="1 2">NKC21-4</strain>
    </source>
</reference>
<gene>
    <name evidence="1" type="ORF">HUG20_03625</name>
</gene>
<dbReference type="KEGG" id="scib:HUG20_03625"/>
<dbReference type="EMBL" id="CP054706">
    <property type="protein sequence ID" value="QQK79080.1"/>
    <property type="molecule type" value="Genomic_DNA"/>
</dbReference>
<keyword evidence="2" id="KW-1185">Reference proteome</keyword>
<dbReference type="RefSeq" id="WP_200088192.1">
    <property type="nucleotide sequence ID" value="NZ_CP054706.1"/>
</dbReference>
<proteinExistence type="predicted"/>
<dbReference type="PANTHER" id="PTHR41317:SF1">
    <property type="entry name" value="PD-(D_E)XK NUCLEASE FAMILY TRANSPOSASE"/>
    <property type="match status" value="1"/>
</dbReference>
<dbReference type="Pfam" id="PF12784">
    <property type="entry name" value="PDDEXK_2"/>
    <property type="match status" value="1"/>
</dbReference>